<evidence type="ECO:0000256" key="2">
    <source>
        <dbReference type="ARBA" id="ARBA00010410"/>
    </source>
</evidence>
<dbReference type="GO" id="GO:0042796">
    <property type="term" value="P:snRNA transcription by RNA polymerase III"/>
    <property type="evidence" value="ECO:0007669"/>
    <property type="project" value="TreeGrafter"/>
</dbReference>
<dbReference type="GO" id="GO:0003681">
    <property type="term" value="F:bent DNA binding"/>
    <property type="evidence" value="ECO:0007669"/>
    <property type="project" value="TreeGrafter"/>
</dbReference>
<dbReference type="GO" id="GO:0001006">
    <property type="term" value="F:RNA polymerase III type 3 promoter sequence-specific DNA binding"/>
    <property type="evidence" value="ECO:0007669"/>
    <property type="project" value="TreeGrafter"/>
</dbReference>
<dbReference type="OMA" id="CCHKNIA"/>
<evidence type="ECO:0000256" key="6">
    <source>
        <dbReference type="ARBA" id="ARBA00023242"/>
    </source>
</evidence>
<dbReference type="OrthoDB" id="46583at2759"/>
<evidence type="ECO:0000313" key="11">
    <source>
        <dbReference type="EMBL" id="SCM18314.1"/>
    </source>
</evidence>
<evidence type="ECO:0000313" key="12">
    <source>
        <dbReference type="EMBL" id="SCN27744.1"/>
    </source>
</evidence>
<comment type="similarity">
    <text evidence="2">Belongs to the SNAPC3/SRD2 family.</text>
</comment>
<dbReference type="GO" id="GO:0000978">
    <property type="term" value="F:RNA polymerase II cis-regulatory region sequence-specific DNA binding"/>
    <property type="evidence" value="ECO:0007669"/>
    <property type="project" value="TreeGrafter"/>
</dbReference>
<evidence type="ECO:0000313" key="15">
    <source>
        <dbReference type="Proteomes" id="UP000219974"/>
    </source>
</evidence>
<evidence type="ECO:0000313" key="9">
    <source>
        <dbReference type="EMBL" id="SCL96965.1"/>
    </source>
</evidence>
<organism evidence="8 13">
    <name type="scientific">Plasmodium berghei</name>
    <dbReference type="NCBI Taxonomy" id="5821"/>
    <lineage>
        <taxon>Eukaryota</taxon>
        <taxon>Sar</taxon>
        <taxon>Alveolata</taxon>
        <taxon>Apicomplexa</taxon>
        <taxon>Aconoidasida</taxon>
        <taxon>Haemosporida</taxon>
        <taxon>Plasmodiidae</taxon>
        <taxon>Plasmodium</taxon>
        <taxon>Plasmodium (Vinckeia)</taxon>
    </lineage>
</organism>
<keyword evidence="5" id="KW-0804">Transcription</keyword>
<accession>A0A0Y9ZFI9</accession>
<dbReference type="EMBL" id="LT608261">
    <property type="protein sequence ID" value="SCM16520.1"/>
    <property type="molecule type" value="Genomic_DNA"/>
</dbReference>
<dbReference type="Proteomes" id="UP000069549">
    <property type="component" value="Chromosome 13"/>
</dbReference>
<dbReference type="EMBL" id="LT608149">
    <property type="protein sequence ID" value="SCL96965.1"/>
    <property type="molecule type" value="Genomic_DNA"/>
</dbReference>
<dbReference type="InterPro" id="IPR022042">
    <property type="entry name" value="snRNA-activating_su3"/>
</dbReference>
<dbReference type="GO" id="GO:0001046">
    <property type="term" value="F:core promoter sequence-specific DNA binding"/>
    <property type="evidence" value="ECO:0007669"/>
    <property type="project" value="TreeGrafter"/>
</dbReference>
<dbReference type="EMBL" id="LT608277">
    <property type="protein sequence ID" value="SCM18314.1"/>
    <property type="molecule type" value="Genomic_DNA"/>
</dbReference>
<evidence type="ECO:0000256" key="7">
    <source>
        <dbReference type="SAM" id="MobiDB-lite"/>
    </source>
</evidence>
<keyword evidence="6" id="KW-0539">Nucleus</keyword>
<comment type="subcellular location">
    <subcellularLocation>
        <location evidence="1">Nucleus</location>
    </subcellularLocation>
</comment>
<dbReference type="Proteomes" id="UP000516480">
    <property type="component" value="Chromosome 13"/>
</dbReference>
<evidence type="ECO:0000256" key="4">
    <source>
        <dbReference type="ARBA" id="ARBA00023125"/>
    </source>
</evidence>
<sequence>MDERKYSSFNLPIPHFPINVLFETNEYDFYKLKNGEGNDRERDHEKKQTKNKKQNDDFESESENEKLFMKYLKNIAGENKDNNNQTDNILTMSSSNTHSISNNFPNEDIENDNELNDIIQKESPFSIIDSIDTVITNKNEIKKNIHLFEKFYNIHIKEELKMEWIYRTTPKEFTPKIVDINEFEEECKKINERLKMGNHSKYIKEVEKFSDEEKKEEKVNVLLANKENRENNDKIKTKFYKYLIKVLLSGVRSPNISEIINHVVYYNCNNWQHKIDLNVLKKVASNYKKRKVLNRTKCYLDWLPKIEDNTFSKYQIIAKLKKKTISKTFKLVCDFNNTILKSIYINQNTIDTFYTQEQYLVLNTKQLKCLSCSNIFIISVSFYHPIRGIKIAEFEILSTQTLANLTDVFFCFDTSNYGTPKFSGSVYYIDGILYPDVRDKDALDYSTCIINFYKNRKNISSSTASSNSCNNLDDFLKHPYKINQDKAVLKDIQIPLYKKCCFLHQGNCEHRIIFSNVRQYNKFRDKDISQYPIRTFKPNIATKYCICCHKNIAQKIIIDSYLFKENPSYVCDGCFELFLLDSNGKPVDDMMKHFQYINDI</sequence>
<reference evidence="8 13" key="1">
    <citation type="submission" date="2016-02" db="EMBL/GenBank/DDBJ databases">
        <authorList>
            <consortium name="Pathogen Informatics"/>
        </authorList>
    </citation>
    <scope>NUCLEOTIDE SEQUENCE [LARGE SCALE GENOMIC DNA]</scope>
    <source>
        <strain evidence="8 13">K173</strain>
        <strain evidence="9 17">NK65 ny</strain>
        <strain evidence="12 16">NK65e</strain>
        <strain evidence="10 14">SP11 Antwerpcl1</strain>
        <strain evidence="11 15">SP11 RLL</strain>
    </source>
</reference>
<evidence type="ECO:0000313" key="8">
    <source>
        <dbReference type="EMBL" id="CXI94179.1"/>
    </source>
</evidence>
<evidence type="ECO:0000313" key="13">
    <source>
        <dbReference type="Proteomes" id="UP000069549"/>
    </source>
</evidence>
<dbReference type="VEuPathDB" id="PlasmoDB:PBANKA_1324500"/>
<dbReference type="GO" id="GO:0042795">
    <property type="term" value="P:snRNA transcription by RNA polymerase II"/>
    <property type="evidence" value="ECO:0007669"/>
    <property type="project" value="TreeGrafter"/>
</dbReference>
<dbReference type="PANTHER" id="PTHR13421">
    <property type="entry name" value="SNRNA-ACTIVATING PROTEIN COMPLEX SUBUNIT 3"/>
    <property type="match status" value="1"/>
</dbReference>
<evidence type="ECO:0000313" key="14">
    <source>
        <dbReference type="Proteomes" id="UP000219860"/>
    </source>
</evidence>
<dbReference type="Proteomes" id="UP000220214">
    <property type="component" value="Chromosome 13"/>
</dbReference>
<evidence type="ECO:0000313" key="16">
    <source>
        <dbReference type="Proteomes" id="UP000220214"/>
    </source>
</evidence>
<dbReference type="EMBL" id="LT614639">
    <property type="protein sequence ID" value="SCN27744.1"/>
    <property type="molecule type" value="Genomic_DNA"/>
</dbReference>
<keyword evidence="4" id="KW-0238">DNA-binding</keyword>
<evidence type="ECO:0000313" key="17">
    <source>
        <dbReference type="Proteomes" id="UP000516480"/>
    </source>
</evidence>
<evidence type="ECO:0000313" key="10">
    <source>
        <dbReference type="EMBL" id="SCM16520.1"/>
    </source>
</evidence>
<evidence type="ECO:0000256" key="1">
    <source>
        <dbReference type="ARBA" id="ARBA00004123"/>
    </source>
</evidence>
<keyword evidence="3" id="KW-0805">Transcription regulation</keyword>
<dbReference type="GO" id="GO:0005634">
    <property type="term" value="C:nucleus"/>
    <property type="evidence" value="ECO:0007669"/>
    <property type="project" value="UniProtKB-SubCell"/>
</dbReference>
<dbReference type="PANTHER" id="PTHR13421:SF16">
    <property type="entry name" value="SNRNA-ACTIVATING PROTEIN COMPLEX SUBUNIT 3"/>
    <property type="match status" value="1"/>
</dbReference>
<dbReference type="Proteomes" id="UP000219974">
    <property type="component" value="Chromosome 13"/>
</dbReference>
<protein>
    <submittedName>
        <fullName evidence="8">snRNA-activating protein complex subunit 3, putative</fullName>
    </submittedName>
</protein>
<evidence type="ECO:0000256" key="3">
    <source>
        <dbReference type="ARBA" id="ARBA00023015"/>
    </source>
</evidence>
<dbReference type="GO" id="GO:0019185">
    <property type="term" value="C:snRNA-activating protein complex"/>
    <property type="evidence" value="ECO:0007669"/>
    <property type="project" value="TreeGrafter"/>
</dbReference>
<proteinExistence type="inferred from homology"/>
<dbReference type="Pfam" id="PF12251">
    <property type="entry name" value="SNAPC3"/>
    <property type="match status" value="1"/>
</dbReference>
<gene>
    <name evidence="8" type="ORF">PBK173_000385000</name>
    <name evidence="12" type="ORF">PBNK65E_000374000</name>
    <name evidence="9" type="ORF">PBNK65NY_000373500</name>
    <name evidence="10" type="ORF">PBSP11A_000374300</name>
    <name evidence="11" type="ORF">PBSP11RLL_000374100</name>
</gene>
<feature type="compositionally biased region" description="Basic and acidic residues" evidence="7">
    <location>
        <begin position="33"/>
        <end position="56"/>
    </location>
</feature>
<dbReference type="Proteomes" id="UP000219860">
    <property type="component" value="Chromosome 13"/>
</dbReference>
<name>A0A0Y9ZFI9_PLABE</name>
<evidence type="ECO:0000256" key="5">
    <source>
        <dbReference type="ARBA" id="ARBA00023163"/>
    </source>
</evidence>
<dbReference type="AlphaFoldDB" id="A0A0Y9ZFI9"/>
<feature type="region of interest" description="Disordered" evidence="7">
    <location>
        <begin position="33"/>
        <end position="63"/>
    </location>
</feature>
<dbReference type="EMBL" id="LT160033">
    <property type="protein sequence ID" value="CXI94179.1"/>
    <property type="molecule type" value="Genomic_DNA"/>
</dbReference>